<gene>
    <name evidence="1" type="ORF">BTO28_11875</name>
</gene>
<dbReference type="OrthoDB" id="9869057at2"/>
<keyword evidence="2" id="KW-1185">Reference proteome</keyword>
<accession>A0A1V2A5Y3</accession>
<dbReference type="EMBL" id="MSFI01000020">
    <property type="protein sequence ID" value="OMP66403.1"/>
    <property type="molecule type" value="Genomic_DNA"/>
</dbReference>
<reference evidence="1 2" key="1">
    <citation type="submission" date="2016-12" db="EMBL/GenBank/DDBJ databases">
        <title>Domibacillus sp. SAB 38T whole genome sequencing.</title>
        <authorList>
            <person name="Verma A."/>
            <person name="Ojha A.K."/>
            <person name="Krishnamurthi S."/>
        </authorList>
    </citation>
    <scope>NUCLEOTIDE SEQUENCE [LARGE SCALE GENOMIC DNA]</scope>
    <source>
        <strain evidence="1 2">SAB 38</strain>
    </source>
</reference>
<comment type="caution">
    <text evidence="1">The sequence shown here is derived from an EMBL/GenBank/DDBJ whole genome shotgun (WGS) entry which is preliminary data.</text>
</comment>
<organism evidence="1 2">
    <name type="scientific">Domibacillus epiphyticus</name>
    <dbReference type="NCBI Taxonomy" id="1714355"/>
    <lineage>
        <taxon>Bacteria</taxon>
        <taxon>Bacillati</taxon>
        <taxon>Bacillota</taxon>
        <taxon>Bacilli</taxon>
        <taxon>Bacillales</taxon>
        <taxon>Bacillaceae</taxon>
        <taxon>Domibacillus</taxon>
    </lineage>
</organism>
<name>A0A1V2A5Y3_9BACI</name>
<protein>
    <submittedName>
        <fullName evidence="1">Uncharacterized protein</fullName>
    </submittedName>
</protein>
<evidence type="ECO:0000313" key="1">
    <source>
        <dbReference type="EMBL" id="OMP66403.1"/>
    </source>
</evidence>
<dbReference type="RefSeq" id="WP_076766537.1">
    <property type="nucleotide sequence ID" value="NZ_MSFI01000020.1"/>
</dbReference>
<dbReference type="Proteomes" id="UP000188613">
    <property type="component" value="Unassembled WGS sequence"/>
</dbReference>
<dbReference type="STRING" id="1714355.BTO28_11875"/>
<dbReference type="AlphaFoldDB" id="A0A1V2A5Y3"/>
<evidence type="ECO:0000313" key="2">
    <source>
        <dbReference type="Proteomes" id="UP000188613"/>
    </source>
</evidence>
<proteinExistence type="predicted"/>
<sequence length="65" mass="7671">MVKNVSSFAETKEYNPQMVLEMDEKHRVEENLANPNYKVYVPSSISFSNKGYYRLSHNELTDHIF</sequence>